<dbReference type="RefSeq" id="WP_037920195.1">
    <property type="nucleotide sequence ID" value="NZ_CP054599.1"/>
</dbReference>
<dbReference type="AlphaFoldDB" id="A0A073J612"/>
<dbReference type="EMBL" id="JAMD01000001">
    <property type="protein sequence ID" value="KEJ97409.1"/>
    <property type="molecule type" value="Genomic_DNA"/>
</dbReference>
<gene>
    <name evidence="1" type="ORF">SUH3_00045</name>
</gene>
<organism evidence="1 2">
    <name type="scientific">Pseudosulfitobacter pseudonitzschiae</name>
    <dbReference type="NCBI Taxonomy" id="1402135"/>
    <lineage>
        <taxon>Bacteria</taxon>
        <taxon>Pseudomonadati</taxon>
        <taxon>Pseudomonadota</taxon>
        <taxon>Alphaproteobacteria</taxon>
        <taxon>Rhodobacterales</taxon>
        <taxon>Roseobacteraceae</taxon>
        <taxon>Pseudosulfitobacter</taxon>
    </lineage>
</organism>
<protein>
    <submittedName>
        <fullName evidence="1">Uncharacterized protein</fullName>
    </submittedName>
</protein>
<sequence length="96" mass="10934">MNINPIPNDHHRHLLLAPTSGWHPHPTAIMGAWLALKQARGHTIYLDRIDTPHHLIAAPRSELQADLDQRLPRIKDRVRELWEARMAHRPTGGDAA</sequence>
<dbReference type="OrthoDB" id="7729383at2"/>
<reference evidence="1 2" key="1">
    <citation type="submission" date="2014-01" db="EMBL/GenBank/DDBJ databases">
        <title>Sulfitobacter sp. H3 (MCCC 1A00686) Genome Sequencing.</title>
        <authorList>
            <person name="Lai Q."/>
            <person name="Hong Z."/>
        </authorList>
    </citation>
    <scope>NUCLEOTIDE SEQUENCE [LARGE SCALE GENOMIC DNA]</scope>
    <source>
        <strain evidence="1 2">H3</strain>
    </source>
</reference>
<evidence type="ECO:0000313" key="2">
    <source>
        <dbReference type="Proteomes" id="UP000027746"/>
    </source>
</evidence>
<dbReference type="GeneID" id="68869937"/>
<evidence type="ECO:0000313" key="1">
    <source>
        <dbReference type="EMBL" id="KEJ97409.1"/>
    </source>
</evidence>
<keyword evidence="2" id="KW-1185">Reference proteome</keyword>
<name>A0A073J612_9RHOB</name>
<proteinExistence type="predicted"/>
<dbReference type="Proteomes" id="UP000027746">
    <property type="component" value="Unassembled WGS sequence"/>
</dbReference>
<accession>A0A073J612</accession>
<comment type="caution">
    <text evidence="1">The sequence shown here is derived from an EMBL/GenBank/DDBJ whole genome shotgun (WGS) entry which is preliminary data.</text>
</comment>